<reference evidence="2 3" key="1">
    <citation type="submission" date="2024-02" db="EMBL/GenBank/DDBJ databases">
        <title>Expansion and revision of Xanthobacter and proposal of Roseixanthobacter gen. nov.</title>
        <authorList>
            <person name="Soltysiak M.P.M."/>
            <person name="Jalihal A."/>
            <person name="Ory A."/>
            <person name="Chrisophersen C."/>
            <person name="Lee A.D."/>
            <person name="Boulton J."/>
            <person name="Springer M."/>
        </authorList>
    </citation>
    <scope>NUCLEOTIDE SEQUENCE [LARGE SCALE GENOMIC DNA]</scope>
    <source>
        <strain evidence="2 3">CB5</strain>
    </source>
</reference>
<organism evidence="2 3">
    <name type="scientific">Xanthobacter aminoxidans</name>
    <dbReference type="NCBI Taxonomy" id="186280"/>
    <lineage>
        <taxon>Bacteria</taxon>
        <taxon>Pseudomonadati</taxon>
        <taxon>Pseudomonadota</taxon>
        <taxon>Alphaproteobacteria</taxon>
        <taxon>Hyphomicrobiales</taxon>
        <taxon>Xanthobacteraceae</taxon>
        <taxon>Xanthobacter</taxon>
    </lineage>
</organism>
<accession>A0ABW6ZNA3</accession>
<evidence type="ECO:0000313" key="2">
    <source>
        <dbReference type="EMBL" id="MFG1255331.1"/>
    </source>
</evidence>
<comment type="caution">
    <text evidence="2">The sequence shown here is derived from an EMBL/GenBank/DDBJ whole genome shotgun (WGS) entry which is preliminary data.</text>
</comment>
<evidence type="ECO:0000259" key="1">
    <source>
        <dbReference type="Pfam" id="PF24696"/>
    </source>
</evidence>
<dbReference type="RefSeq" id="WP_250167028.1">
    <property type="nucleotide sequence ID" value="NZ_JBAFUR010000010.1"/>
</dbReference>
<protein>
    <recommendedName>
        <fullName evidence="1">UGSC-like domain-containing protein</fullName>
    </recommendedName>
</protein>
<gene>
    <name evidence="2" type="ORF">V5F30_24185</name>
</gene>
<dbReference type="EMBL" id="JBAFUR010000010">
    <property type="protein sequence ID" value="MFG1255331.1"/>
    <property type="molecule type" value="Genomic_DNA"/>
</dbReference>
<feature type="domain" description="UGSC-like" evidence="1">
    <location>
        <begin position="10"/>
        <end position="92"/>
    </location>
</feature>
<dbReference type="InterPro" id="IPR057767">
    <property type="entry name" value="UGSC-like_dom"/>
</dbReference>
<dbReference type="Pfam" id="PF24696">
    <property type="entry name" value="UGSC"/>
    <property type="match status" value="1"/>
</dbReference>
<evidence type="ECO:0000313" key="3">
    <source>
        <dbReference type="Proteomes" id="UP001604043"/>
    </source>
</evidence>
<keyword evidence="3" id="KW-1185">Reference proteome</keyword>
<proteinExistence type="predicted"/>
<dbReference type="Proteomes" id="UP001604043">
    <property type="component" value="Unassembled WGS sequence"/>
</dbReference>
<name>A0ABW6ZNA3_9HYPH</name>
<sequence>MPKCTDGHFEVVWPRGERRGSLKPLAPRTSDLSGLKIVQLWDYLFKGDRIFLQLEQLLRERFPGVEFIHWREIGNIHGNDEQALVAQLGSRLTALGAVAAISGLGC</sequence>